<comment type="similarity">
    <text evidence="1">Belongs to the ABC transporter superfamily.</text>
</comment>
<evidence type="ECO:0000256" key="2">
    <source>
        <dbReference type="ARBA" id="ARBA00022448"/>
    </source>
</evidence>
<dbReference type="InterPro" id="IPR050153">
    <property type="entry name" value="Metal_Ion_Import_ABC"/>
</dbReference>
<organism evidence="6 7">
    <name type="scientific">Anaerotignum lactatifermentans</name>
    <dbReference type="NCBI Taxonomy" id="160404"/>
    <lineage>
        <taxon>Bacteria</taxon>
        <taxon>Bacillati</taxon>
        <taxon>Bacillota</taxon>
        <taxon>Clostridia</taxon>
        <taxon>Lachnospirales</taxon>
        <taxon>Anaerotignaceae</taxon>
        <taxon>Anaerotignum</taxon>
    </lineage>
</organism>
<dbReference type="InterPro" id="IPR003593">
    <property type="entry name" value="AAA+_ATPase"/>
</dbReference>
<keyword evidence="4 6" id="KW-0067">ATP-binding</keyword>
<evidence type="ECO:0000313" key="6">
    <source>
        <dbReference type="EMBL" id="MBM6877789.1"/>
    </source>
</evidence>
<dbReference type="SMART" id="SM00382">
    <property type="entry name" value="AAA"/>
    <property type="match status" value="1"/>
</dbReference>
<reference evidence="6 7" key="1">
    <citation type="journal article" date="2021" name="Sci. Rep.">
        <title>The distribution of antibiotic resistance genes in chicken gut microbiota commensals.</title>
        <authorList>
            <person name="Juricova H."/>
            <person name="Matiasovicova J."/>
            <person name="Kubasova T."/>
            <person name="Cejkova D."/>
            <person name="Rychlik I."/>
        </authorList>
    </citation>
    <scope>NUCLEOTIDE SEQUENCE [LARGE SCALE GENOMIC DNA]</scope>
    <source>
        <strain evidence="6 7">An431b</strain>
    </source>
</reference>
<evidence type="ECO:0000256" key="4">
    <source>
        <dbReference type="ARBA" id="ARBA00022840"/>
    </source>
</evidence>
<feature type="domain" description="ABC transporter" evidence="5">
    <location>
        <begin position="3"/>
        <end position="238"/>
    </location>
</feature>
<dbReference type="EMBL" id="JACSNV010000007">
    <property type="protein sequence ID" value="MBM6877789.1"/>
    <property type="molecule type" value="Genomic_DNA"/>
</dbReference>
<keyword evidence="7" id="KW-1185">Reference proteome</keyword>
<name>A0ABS2GBB0_9FIRM</name>
<dbReference type="CDD" id="cd03214">
    <property type="entry name" value="ABC_Iron-Siderophores_B12_Hemin"/>
    <property type="match status" value="1"/>
</dbReference>
<evidence type="ECO:0000256" key="1">
    <source>
        <dbReference type="ARBA" id="ARBA00005417"/>
    </source>
</evidence>
<comment type="caution">
    <text evidence="6">The sequence shown here is derived from an EMBL/GenBank/DDBJ whole genome shotgun (WGS) entry which is preliminary data.</text>
</comment>
<dbReference type="GO" id="GO:0005524">
    <property type="term" value="F:ATP binding"/>
    <property type="evidence" value="ECO:0007669"/>
    <property type="project" value="UniProtKB-KW"/>
</dbReference>
<proteinExistence type="inferred from homology"/>
<dbReference type="Proteomes" id="UP000729290">
    <property type="component" value="Unassembled WGS sequence"/>
</dbReference>
<dbReference type="PANTHER" id="PTHR42734">
    <property type="entry name" value="METAL TRANSPORT SYSTEM ATP-BINDING PROTEIN TM_0124-RELATED"/>
    <property type="match status" value="1"/>
</dbReference>
<evidence type="ECO:0000259" key="5">
    <source>
        <dbReference type="PROSITE" id="PS50893"/>
    </source>
</evidence>
<dbReference type="SUPFAM" id="SSF52540">
    <property type="entry name" value="P-loop containing nucleoside triphosphate hydrolases"/>
    <property type="match status" value="1"/>
</dbReference>
<dbReference type="RefSeq" id="WP_205133631.1">
    <property type="nucleotide sequence ID" value="NZ_JACSNT010000007.1"/>
</dbReference>
<protein>
    <submittedName>
        <fullName evidence="6">ABC transporter ATP-binding protein</fullName>
    </submittedName>
</protein>
<dbReference type="PROSITE" id="PS50893">
    <property type="entry name" value="ABC_TRANSPORTER_2"/>
    <property type="match status" value="1"/>
</dbReference>
<keyword evidence="3" id="KW-0547">Nucleotide-binding</keyword>
<keyword evidence="2" id="KW-0813">Transport</keyword>
<evidence type="ECO:0000313" key="7">
    <source>
        <dbReference type="Proteomes" id="UP000729290"/>
    </source>
</evidence>
<dbReference type="InterPro" id="IPR003439">
    <property type="entry name" value="ABC_transporter-like_ATP-bd"/>
</dbReference>
<dbReference type="Gene3D" id="3.40.50.300">
    <property type="entry name" value="P-loop containing nucleotide triphosphate hydrolases"/>
    <property type="match status" value="1"/>
</dbReference>
<dbReference type="PANTHER" id="PTHR42734:SF6">
    <property type="entry name" value="MOLYBDATE IMPORT ATP-BINDING PROTEIN MOLC"/>
    <property type="match status" value="1"/>
</dbReference>
<dbReference type="Pfam" id="PF00005">
    <property type="entry name" value="ABC_tran"/>
    <property type="match status" value="1"/>
</dbReference>
<dbReference type="InterPro" id="IPR027417">
    <property type="entry name" value="P-loop_NTPase"/>
</dbReference>
<evidence type="ECO:0000256" key="3">
    <source>
        <dbReference type="ARBA" id="ARBA00022741"/>
    </source>
</evidence>
<gene>
    <name evidence="6" type="ORF">H9X83_06390</name>
</gene>
<sequence>MEIELRQVSVFLGERPVLAEVNLRLLPEGVTMLLGRNGAGKTTLMKTILGRYRPKRGQVLLDGRPVEQWTAGERSRRIAYIPQEREIPMGCTALEYAAMGQAPYTPFYKNYDKIGLKEGAAALEELGIAALGARQMTRLSGGEKKLVAIARTRVQKTPWLILDEPTASLDFTREHHFLRLLRKESQKGRGVFLTIHNPSLAVQYADRILVLGEKSILGDFCREKDGFPRRLEECLRQIYGPEILLTEQEGRQALLWKEEEHV</sequence>
<accession>A0ABS2GBB0</accession>